<evidence type="ECO:0000256" key="4">
    <source>
        <dbReference type="ARBA" id="ARBA00023136"/>
    </source>
</evidence>
<organism evidence="8">
    <name type="scientific">freshwater metagenome</name>
    <dbReference type="NCBI Taxonomy" id="449393"/>
    <lineage>
        <taxon>unclassified sequences</taxon>
        <taxon>metagenomes</taxon>
        <taxon>ecological metagenomes</taxon>
    </lineage>
</organism>
<evidence type="ECO:0000313" key="10">
    <source>
        <dbReference type="EMBL" id="CAB4811810.1"/>
    </source>
</evidence>
<gene>
    <name evidence="8" type="ORF">UFOPK2648_01320</name>
    <name evidence="9" type="ORF">UFOPK2824_00660</name>
    <name evidence="10" type="ORF">UFOPK3037_01361</name>
    <name evidence="11" type="ORF">UFOPK3278_01186</name>
    <name evidence="6" type="ORF">UFOPK3406_00322</name>
    <name evidence="7" type="ORF">UFOPK3925_00589</name>
    <name evidence="12" type="ORF">UFOPK4097_00333</name>
</gene>
<dbReference type="PANTHER" id="PTHR23427:SF2">
    <property type="entry name" value="SURFEIT LOCUS PROTEIN 1"/>
    <property type="match status" value="1"/>
</dbReference>
<comment type="subcellular location">
    <subcellularLocation>
        <location evidence="1">Membrane</location>
    </subcellularLocation>
</comment>
<dbReference type="EMBL" id="CAFBIX010000061">
    <property type="protein sequence ID" value="CAB4850189.1"/>
    <property type="molecule type" value="Genomic_DNA"/>
</dbReference>
<evidence type="ECO:0000313" key="9">
    <source>
        <dbReference type="EMBL" id="CAB4750234.1"/>
    </source>
</evidence>
<accession>A0A6J6RAJ3</accession>
<dbReference type="EMBL" id="CAESAD010000002">
    <property type="protein sequence ID" value="CAB4336013.1"/>
    <property type="molecule type" value="Genomic_DNA"/>
</dbReference>
<keyword evidence="2 5" id="KW-0812">Transmembrane</keyword>
<dbReference type="PROSITE" id="PS50895">
    <property type="entry name" value="SURF1"/>
    <property type="match status" value="1"/>
</dbReference>
<dbReference type="EMBL" id="CAFBPK010000003">
    <property type="protein sequence ID" value="CAB5011308.1"/>
    <property type="molecule type" value="Genomic_DNA"/>
</dbReference>
<keyword evidence="3 5" id="KW-1133">Transmembrane helix</keyword>
<keyword evidence="4 5" id="KW-0472">Membrane</keyword>
<dbReference type="GO" id="GO:0016020">
    <property type="term" value="C:membrane"/>
    <property type="evidence" value="ECO:0007669"/>
    <property type="project" value="UniProtKB-SubCell"/>
</dbReference>
<dbReference type="PANTHER" id="PTHR23427">
    <property type="entry name" value="SURFEIT LOCUS PROTEIN"/>
    <property type="match status" value="1"/>
</dbReference>
<protein>
    <submittedName>
        <fullName evidence="8">Unannotated protein</fullName>
    </submittedName>
</protein>
<feature type="transmembrane region" description="Helical" evidence="5">
    <location>
        <begin position="219"/>
        <end position="238"/>
    </location>
</feature>
<proteinExistence type="predicted"/>
<dbReference type="EMBL" id="CAEZYC010000109">
    <property type="protein sequence ID" value="CAB4718993.1"/>
    <property type="molecule type" value="Genomic_DNA"/>
</dbReference>
<evidence type="ECO:0000256" key="3">
    <source>
        <dbReference type="ARBA" id="ARBA00022989"/>
    </source>
</evidence>
<evidence type="ECO:0000256" key="5">
    <source>
        <dbReference type="SAM" id="Phobius"/>
    </source>
</evidence>
<evidence type="ECO:0000256" key="2">
    <source>
        <dbReference type="ARBA" id="ARBA00022692"/>
    </source>
</evidence>
<evidence type="ECO:0000256" key="1">
    <source>
        <dbReference type="ARBA" id="ARBA00004370"/>
    </source>
</evidence>
<dbReference type="EMBL" id="CAFAAO010000021">
    <property type="protein sequence ID" value="CAB4811810.1"/>
    <property type="molecule type" value="Genomic_DNA"/>
</dbReference>
<evidence type="ECO:0000313" key="12">
    <source>
        <dbReference type="EMBL" id="CAB5011308.1"/>
    </source>
</evidence>
<reference evidence="8" key="1">
    <citation type="submission" date="2020-05" db="EMBL/GenBank/DDBJ databases">
        <authorList>
            <person name="Chiriac C."/>
            <person name="Salcher M."/>
            <person name="Ghai R."/>
            <person name="Kavagutti S V."/>
        </authorList>
    </citation>
    <scope>NUCLEOTIDE SEQUENCE</scope>
</reference>
<evidence type="ECO:0000313" key="8">
    <source>
        <dbReference type="EMBL" id="CAB4718993.1"/>
    </source>
</evidence>
<sequence>MFRFLLQPKWIAVTLVCLIALPAFQALSDWQWRRLDQRHIYNKQILAEIAKPEVPITDLVDLGSYPLVLVEEAQWRTVEATGTWLAADQVLVRKKSLESDLGLWVVTPLQLTDGTIVMVNRGWTAAANSAVDSPVVTDSPTGQVEVLGRVRDVAQRKKSAPTDLPDGQVDQIVPLEIVDSPKTLSNVYLEMTASRPESRSNDIRELPAPEVTEGPHRSYAVQWIFFEIMTVIGWVVLVRNEVLEQKKQKVLES</sequence>
<name>A0A6J6RAJ3_9ZZZZ</name>
<dbReference type="InterPro" id="IPR002994">
    <property type="entry name" value="Surf1/Shy1"/>
</dbReference>
<dbReference type="InterPro" id="IPR045214">
    <property type="entry name" value="Surf1/Surf4"/>
</dbReference>
<dbReference type="CDD" id="cd06662">
    <property type="entry name" value="SURF1"/>
    <property type="match status" value="1"/>
</dbReference>
<dbReference type="EMBL" id="CAEZZD010000090">
    <property type="protein sequence ID" value="CAB4750234.1"/>
    <property type="molecule type" value="Genomic_DNA"/>
</dbReference>
<evidence type="ECO:0000313" key="6">
    <source>
        <dbReference type="EMBL" id="CAB4332575.1"/>
    </source>
</evidence>
<evidence type="ECO:0000313" key="7">
    <source>
        <dbReference type="EMBL" id="CAB4336013.1"/>
    </source>
</evidence>
<dbReference type="EMBL" id="CAESAI010000004">
    <property type="protein sequence ID" value="CAB4332575.1"/>
    <property type="molecule type" value="Genomic_DNA"/>
</dbReference>
<dbReference type="AlphaFoldDB" id="A0A6J6RAJ3"/>
<dbReference type="Pfam" id="PF02104">
    <property type="entry name" value="SURF1"/>
    <property type="match status" value="1"/>
</dbReference>
<evidence type="ECO:0000313" key="11">
    <source>
        <dbReference type="EMBL" id="CAB4850189.1"/>
    </source>
</evidence>